<feature type="domain" description="DUF3298" evidence="2">
    <location>
        <begin position="279"/>
        <end position="348"/>
    </location>
</feature>
<dbReference type="Gene3D" id="3.30.565.40">
    <property type="entry name" value="Fervidobacterium nodosum Rt17-B1 like"/>
    <property type="match status" value="1"/>
</dbReference>
<proteinExistence type="predicted"/>
<evidence type="ECO:0000259" key="1">
    <source>
        <dbReference type="Pfam" id="PF07833"/>
    </source>
</evidence>
<dbReference type="STRING" id="1333845.SAMN04487895_10741"/>
<evidence type="ECO:0000313" key="5">
    <source>
        <dbReference type="EMBL" id="SEO36754.1"/>
    </source>
</evidence>
<dbReference type="Pfam" id="PF11738">
    <property type="entry name" value="DUF3298"/>
    <property type="match status" value="1"/>
</dbReference>
<dbReference type="EMBL" id="CP076607">
    <property type="protein sequence ID" value="QWU16434.1"/>
    <property type="molecule type" value="Genomic_DNA"/>
</dbReference>
<dbReference type="OrthoDB" id="5637at2"/>
<feature type="domain" description="Deacetylase PdaC" evidence="3">
    <location>
        <begin position="172"/>
        <end position="260"/>
    </location>
</feature>
<dbReference type="Gene3D" id="3.90.640.20">
    <property type="entry name" value="Heat-shock cognate protein, ATPase"/>
    <property type="match status" value="1"/>
</dbReference>
<dbReference type="EMBL" id="FODH01000007">
    <property type="protein sequence ID" value="SEO36754.1"/>
    <property type="molecule type" value="Genomic_DNA"/>
</dbReference>
<dbReference type="SUPFAM" id="SSF55383">
    <property type="entry name" value="Copper amine oxidase, domain N"/>
    <property type="match status" value="1"/>
</dbReference>
<reference evidence="4 7" key="2">
    <citation type="submission" date="2021-06" db="EMBL/GenBank/DDBJ databases">
        <title>Whole genome sequence of Paenibacillus sophorae DSM23020 for comparative genomics.</title>
        <authorList>
            <person name="Kim M.-J."/>
            <person name="Lee G."/>
            <person name="Shin J.-H."/>
        </authorList>
    </citation>
    <scope>NUCLEOTIDE SEQUENCE [LARGE SCALE GENOMIC DNA]</scope>
    <source>
        <strain evidence="4 7">DSM 23020</strain>
    </source>
</reference>
<evidence type="ECO:0000313" key="6">
    <source>
        <dbReference type="Proteomes" id="UP000198809"/>
    </source>
</evidence>
<keyword evidence="7" id="KW-1185">Reference proteome</keyword>
<name>A0A1H8P4Q4_9BACL</name>
<dbReference type="InterPro" id="IPR036582">
    <property type="entry name" value="Mao_N_sf"/>
</dbReference>
<accession>A0A1H8P4Q4</accession>
<dbReference type="InterPro" id="IPR037126">
    <property type="entry name" value="PdaC/RsiV-like_sf"/>
</dbReference>
<dbReference type="RefSeq" id="WP_036592977.1">
    <property type="nucleotide sequence ID" value="NZ_CP076607.1"/>
</dbReference>
<evidence type="ECO:0000259" key="3">
    <source>
        <dbReference type="Pfam" id="PF13739"/>
    </source>
</evidence>
<dbReference type="Pfam" id="PF07833">
    <property type="entry name" value="Cu_amine_oxidN1"/>
    <property type="match status" value="1"/>
</dbReference>
<dbReference type="AlphaFoldDB" id="A0A1H8P4Q4"/>
<evidence type="ECO:0000313" key="7">
    <source>
        <dbReference type="Proteomes" id="UP000683429"/>
    </source>
</evidence>
<dbReference type="Proteomes" id="UP000683429">
    <property type="component" value="Chromosome"/>
</dbReference>
<sequence length="363" mass="40048">MNKTNRLARKWGAGMIAAGMLLGGTFLPGGTGLAAPVKSQADYSLITLKWNGTITPQQGIHQQGKVWIPITFLKSVLGMQITYNKAENTYTIGQGVRQTKLMVSEYGISLAVNGYFINEYEGRNINNHLYVPFGLLSDYLGYRGDFNASSGRLNVMNRPLNALTLTTVTYAKETDGAAIKLDYPQISGLVSASAQQSINDTLKKAAMSFAADAGQAIAEKNEQDRPYEFDSNYVVTYNQDGVLSLVMSQYGYTGGAHGMTLRQAFTFSLKDGKRLLLGDLFRANPNYKKLLNEKVGKQLKADAGYFGGFNGLNTEKYFYLKDGRVVLFFQLYEYTPYAEGFPEFTFTFKELLPNGSSPFAGIK</sequence>
<evidence type="ECO:0000259" key="2">
    <source>
        <dbReference type="Pfam" id="PF11738"/>
    </source>
</evidence>
<organism evidence="5 6">
    <name type="scientific">Paenibacillus sophorae</name>
    <dbReference type="NCBI Taxonomy" id="1333845"/>
    <lineage>
        <taxon>Bacteria</taxon>
        <taxon>Bacillati</taxon>
        <taxon>Bacillota</taxon>
        <taxon>Bacilli</taxon>
        <taxon>Bacillales</taxon>
        <taxon>Paenibacillaceae</taxon>
        <taxon>Paenibacillus</taxon>
    </lineage>
</organism>
<dbReference type="Pfam" id="PF13739">
    <property type="entry name" value="PdaC"/>
    <property type="match status" value="1"/>
</dbReference>
<dbReference type="InterPro" id="IPR025303">
    <property type="entry name" value="PdaC"/>
</dbReference>
<protein>
    <submittedName>
        <fullName evidence="4">DUF3298 and DUF4163 domain-containing protein</fullName>
    </submittedName>
</protein>
<dbReference type="Proteomes" id="UP000198809">
    <property type="component" value="Unassembled WGS sequence"/>
</dbReference>
<evidence type="ECO:0000313" key="4">
    <source>
        <dbReference type="EMBL" id="QWU16434.1"/>
    </source>
</evidence>
<dbReference type="InterPro" id="IPR021729">
    <property type="entry name" value="DUF3298"/>
</dbReference>
<gene>
    <name evidence="4" type="ORF">KP014_04115</name>
    <name evidence="5" type="ORF">SAMN04487895_10741</name>
</gene>
<dbReference type="InterPro" id="IPR012854">
    <property type="entry name" value="Cu_amine_oxidase-like_N"/>
</dbReference>
<feature type="domain" description="Copper amine oxidase-like N-terminal" evidence="1">
    <location>
        <begin position="57"/>
        <end position="149"/>
    </location>
</feature>
<reference evidence="5 6" key="1">
    <citation type="submission" date="2016-10" db="EMBL/GenBank/DDBJ databases">
        <authorList>
            <person name="de Groot N.N."/>
        </authorList>
    </citation>
    <scope>NUCLEOTIDE SEQUENCE [LARGE SCALE GENOMIC DNA]</scope>
    <source>
        <strain evidence="5 6">CGMCC 1.10238</strain>
    </source>
</reference>